<name>A0A3N2PMN4_SODAK</name>
<organism evidence="4 5">
    <name type="scientific">Sodiomyces alkalinus (strain CBS 110278 / VKM F-3762 / F11)</name>
    <name type="common">Alkaliphilic filamentous fungus</name>
    <dbReference type="NCBI Taxonomy" id="1314773"/>
    <lineage>
        <taxon>Eukaryota</taxon>
        <taxon>Fungi</taxon>
        <taxon>Dikarya</taxon>
        <taxon>Ascomycota</taxon>
        <taxon>Pezizomycotina</taxon>
        <taxon>Sordariomycetes</taxon>
        <taxon>Hypocreomycetidae</taxon>
        <taxon>Glomerellales</taxon>
        <taxon>Plectosphaerellaceae</taxon>
        <taxon>Sodiomyces</taxon>
    </lineage>
</organism>
<dbReference type="RefSeq" id="XP_028463496.1">
    <property type="nucleotide sequence ID" value="XM_028609514.1"/>
</dbReference>
<dbReference type="GeneID" id="39577992"/>
<dbReference type="Proteomes" id="UP000272025">
    <property type="component" value="Unassembled WGS sequence"/>
</dbReference>
<sequence length="535" mass="57423">MAIPKSPAQPIFGWSMYLNCPHATIGWCLQQGTIAAMASSKDIQQTSRPLAHRSSPSQAPASGFMTTRQSHSRNNSHSILSTSLNANHRVTRRKSMSNPAANVAAVAAALKEAGGDGASAMSIRRHTISRGAVARGAAGDGLLSPPSSLPTHRFHMDKREVPENAIDDEPQDGSADEENTKLVKARARRASDGQALVKERRKSNRVELRCETCGKGYKHSSCLAKHLFVFPSLVHCLVPSYSYLPTVSSGPTEGSACVLPVPSTSFALVWEHTPEWSLTSKLLISKHQQVQLLEAASVLVAMNGKENEDATAAQTTSPPESARDFPSEPESTASPAVSGYSDSRHSSADTTPPPQLDGFSASAASGTFSKRYSSGSGFGFGRSYGSLHNPLVTGSMPNATGFSHFRQMSHDHRRPPSSGRNATGQEDRELAAAVELLSCSFNSNNGSRMANLSAADVPPVPPLPTQYLDQAASLSSTGFLSSYPARQPESFTRGEIRRGTKTEESDSIMDEDEFDRRSRSRSDEDDDGVFGRMEE</sequence>
<keyword evidence="5" id="KW-1185">Reference proteome</keyword>
<evidence type="ECO:0000259" key="3">
    <source>
        <dbReference type="PROSITE" id="PS50157"/>
    </source>
</evidence>
<dbReference type="OrthoDB" id="2152896at2759"/>
<accession>A0A3N2PMN4</accession>
<feature type="region of interest" description="Disordered" evidence="2">
    <location>
        <begin position="307"/>
        <end position="362"/>
    </location>
</feature>
<proteinExistence type="predicted"/>
<reference evidence="4 5" key="1">
    <citation type="journal article" date="2018" name="Mol. Ecol.">
        <title>The obligate alkalophilic soda-lake fungus Sodiomyces alkalinus has shifted to a protein diet.</title>
        <authorList>
            <person name="Grum-Grzhimaylo A.A."/>
            <person name="Falkoski D.L."/>
            <person name="van den Heuvel J."/>
            <person name="Valero-Jimenez C.A."/>
            <person name="Min B."/>
            <person name="Choi I.G."/>
            <person name="Lipzen A."/>
            <person name="Daum C.G."/>
            <person name="Aanen D.K."/>
            <person name="Tsang A."/>
            <person name="Henrissat B."/>
            <person name="Bilanenko E.N."/>
            <person name="de Vries R.P."/>
            <person name="van Kan J.A.L."/>
            <person name="Grigoriev I.V."/>
            <person name="Debets A.J.M."/>
        </authorList>
    </citation>
    <scope>NUCLEOTIDE SEQUENCE [LARGE SCALE GENOMIC DNA]</scope>
    <source>
        <strain evidence="4 5">F11</strain>
    </source>
</reference>
<gene>
    <name evidence="4" type="ORF">SODALDRAFT_320218</name>
</gene>
<feature type="region of interest" description="Disordered" evidence="2">
    <location>
        <begin position="40"/>
        <end position="83"/>
    </location>
</feature>
<protein>
    <recommendedName>
        <fullName evidence="3">C2H2-type domain-containing protein</fullName>
    </recommendedName>
</protein>
<keyword evidence="1" id="KW-0479">Metal-binding</keyword>
<keyword evidence="1" id="KW-0863">Zinc-finger</keyword>
<keyword evidence="1" id="KW-0862">Zinc</keyword>
<dbReference type="GO" id="GO:0008270">
    <property type="term" value="F:zinc ion binding"/>
    <property type="evidence" value="ECO:0007669"/>
    <property type="project" value="UniProtKB-KW"/>
</dbReference>
<evidence type="ECO:0000313" key="5">
    <source>
        <dbReference type="Proteomes" id="UP000272025"/>
    </source>
</evidence>
<feature type="compositionally biased region" description="Polar residues" evidence="2">
    <location>
        <begin position="41"/>
        <end position="83"/>
    </location>
</feature>
<feature type="compositionally biased region" description="Basic and acidic residues" evidence="2">
    <location>
        <begin position="492"/>
        <end position="504"/>
    </location>
</feature>
<dbReference type="PROSITE" id="PS50157">
    <property type="entry name" value="ZINC_FINGER_C2H2_2"/>
    <property type="match status" value="1"/>
</dbReference>
<evidence type="ECO:0000256" key="1">
    <source>
        <dbReference type="PROSITE-ProRule" id="PRU00042"/>
    </source>
</evidence>
<feature type="domain" description="C2H2-type" evidence="3">
    <location>
        <begin position="208"/>
        <end position="235"/>
    </location>
</feature>
<feature type="region of interest" description="Disordered" evidence="2">
    <location>
        <begin position="398"/>
        <end position="426"/>
    </location>
</feature>
<dbReference type="AlphaFoldDB" id="A0A3N2PMN4"/>
<dbReference type="InterPro" id="IPR013087">
    <property type="entry name" value="Znf_C2H2_type"/>
</dbReference>
<dbReference type="EMBL" id="ML119060">
    <property type="protein sequence ID" value="ROT35690.1"/>
    <property type="molecule type" value="Genomic_DNA"/>
</dbReference>
<evidence type="ECO:0000313" key="4">
    <source>
        <dbReference type="EMBL" id="ROT35690.1"/>
    </source>
</evidence>
<feature type="region of interest" description="Disordered" evidence="2">
    <location>
        <begin position="479"/>
        <end position="535"/>
    </location>
</feature>
<evidence type="ECO:0000256" key="2">
    <source>
        <dbReference type="SAM" id="MobiDB-lite"/>
    </source>
</evidence>
<dbReference type="STRING" id="1314773.A0A3N2PMN4"/>